<organism evidence="1 2">
    <name type="scientific">Acidiphilium multivorum (strain DSM 11245 / JCM 8867 / NBRC 100883 / AIU 301)</name>
    <dbReference type="NCBI Taxonomy" id="926570"/>
    <lineage>
        <taxon>Bacteria</taxon>
        <taxon>Pseudomonadati</taxon>
        <taxon>Pseudomonadota</taxon>
        <taxon>Alphaproteobacteria</taxon>
        <taxon>Acetobacterales</taxon>
        <taxon>Acidocellaceae</taxon>
        <taxon>Acidiphilium</taxon>
    </lineage>
</organism>
<dbReference type="RefSeq" id="WP_013640768.1">
    <property type="nucleotide sequence ID" value="NC_015186.1"/>
</dbReference>
<protein>
    <submittedName>
        <fullName evidence="1">Uncharacterized protein</fullName>
    </submittedName>
</protein>
<dbReference type="Proteomes" id="UP000007100">
    <property type="component" value="Chromosome"/>
</dbReference>
<dbReference type="AlphaFoldDB" id="F0J375"/>
<dbReference type="EMBL" id="AP012035">
    <property type="protein sequence ID" value="BAJ82021.1"/>
    <property type="molecule type" value="Genomic_DNA"/>
</dbReference>
<sequence length="135" mass="14050">MQAGSNNSDDHRYDDLIARALATEGGHLSIGRGGFILWYDDGARLSGYDAEPIKAACIEAGLTVIDSRRLDFAAVVRLALHGPMIAVGIPPDPPPHGAFSYAPLGVIAAAYRAAGAEVFNLPDGPAEDHGGDRGV</sequence>
<dbReference type="KEGG" id="amv:ACMV_26740"/>
<accession>F0J375</accession>
<keyword evidence="2" id="KW-1185">Reference proteome</keyword>
<name>F0J375_ACIMA</name>
<dbReference type="HOGENOM" id="CLU_1923002_0_0_5"/>
<reference evidence="1 2" key="1">
    <citation type="submission" date="2010-12" db="EMBL/GenBank/DDBJ databases">
        <title>Whole genome sequence of Acidiphilium multivorum AIU301.</title>
        <authorList>
            <person name="Narita-Yamada S."/>
            <person name="Nakamura S."/>
            <person name="Ito N."/>
            <person name="Takarada H."/>
            <person name="Katano Y."/>
            <person name="Nakazawa H."/>
            <person name="Hosoyama A."/>
            <person name="Yamada R."/>
            <person name="Fujita N."/>
        </authorList>
    </citation>
    <scope>NUCLEOTIDE SEQUENCE [LARGE SCALE GENOMIC DNA]</scope>
    <source>
        <strain evidence="2">DSM 11245 / JCM 8867 / AIU301</strain>
    </source>
</reference>
<dbReference type="OrthoDB" id="7352238at2"/>
<proteinExistence type="predicted"/>
<evidence type="ECO:0000313" key="2">
    <source>
        <dbReference type="Proteomes" id="UP000007100"/>
    </source>
</evidence>
<evidence type="ECO:0000313" key="1">
    <source>
        <dbReference type="EMBL" id="BAJ82021.1"/>
    </source>
</evidence>
<gene>
    <name evidence="1" type="ordered locus">ACMV_26740</name>
</gene>